<comment type="caution">
    <text evidence="7">The sequence shown here is derived from an EMBL/GenBank/DDBJ whole genome shotgun (WGS) entry which is preliminary data.</text>
</comment>
<reference evidence="7" key="2">
    <citation type="submission" date="2021-09" db="EMBL/GenBank/DDBJ databases">
        <authorList>
            <person name="Gilroy R."/>
        </authorList>
    </citation>
    <scope>NUCLEOTIDE SEQUENCE</scope>
    <source>
        <strain evidence="7">CHK55-1828</strain>
    </source>
</reference>
<dbReference type="PANTHER" id="PTHR48004">
    <property type="entry name" value="OS01G0149700 PROTEIN"/>
    <property type="match status" value="1"/>
</dbReference>
<dbReference type="Pfam" id="PF09471">
    <property type="entry name" value="Peptidase_M64"/>
    <property type="match status" value="1"/>
</dbReference>
<keyword evidence="2" id="KW-0812">Transmembrane</keyword>
<dbReference type="InterPro" id="IPR052941">
    <property type="entry name" value="StomDev_PlantInt_Reg"/>
</dbReference>
<evidence type="ECO:0000256" key="6">
    <source>
        <dbReference type="SAM" id="SignalP"/>
    </source>
</evidence>
<keyword evidence="3" id="KW-0677">Repeat</keyword>
<sequence length="906" mass="102166">MKTKLILSGFILAACSFLLGGCVEEMPGAQGTPKTLNEIHGTMSEAVRTKAYLTEGNDVRWEYRDKIGVFSDLTTEFVPFSCYACDENGGDFHAGASITGNTFYAVYPYEETIQVVGDKKISFELNSSQRYEEHSFDSSGCPMVATSTDKEFAFRQTCGLIRIKVKGTMTVSEIILTSNDGTPIAGAGFIDFKEEVPLFRLDENSETLADSISLWSIKQLSEDEETSFYFVLPVMTLEKGFNIRIIDWSQSWLTVTMSTDKPVEIRRAGITTFTTVDTEHLLQQEEDENRATLMALYDAMGGPGWTRQGNWGTDAPLSEWEGVRTDAGGRVYSLNLANNNLTGSIPKEIGDLAQLEFLYLSGNQLTGTLPAEISRLDKLRRIEVGRNRFSGALPAELTSTAWWQKYGWNFVDSSFQFDFDTYNLYIPDFTYQGINSTSFVRGNKYTIYHEWSADVFYANGSPAQVILAAYQRYKNLGLNVLGLCTDADEFREEAYDYMTKYEMEWPVILDADPFLVWNCFGSRRLNVVYLFDENGKLLYYNGLNGDENLMPLLQELLGEGEWYESTDLSADGRYHVLQEATVPNANGIRVVLMGDGFSDRQIQSGLYSELMKQTMEAFFQQEPFSSHRQYFDVGYVDVVSKHEMVMEGNETALGCYLGSGTTIGGNDETCREYAKSSGLTTDSELNETLIVVLANTVEHHGTCYMYGDYQYTGDYGRGHAVAYFTLEEPGLINVGTAIHEAAGHGFGKLSDEYVSYSMTIPDYRKDDNLRLNENFGWYKNVDYTDDEAAVAWSRFIADERYAGENIGLYQGGDRYAFGIWRPTQNSIMNDNTGEFNAPSREAIYYRIHKLAYGENWVYDPEEFIGWDLSRQRTTTRAVASPTKEAELTAPPVVMTGHWQNGQFVRE</sequence>
<dbReference type="InterPro" id="IPR024079">
    <property type="entry name" value="MetalloPept_cat_dom_sf"/>
</dbReference>
<dbReference type="InterPro" id="IPR032675">
    <property type="entry name" value="LRR_dom_sf"/>
</dbReference>
<dbReference type="GO" id="GO:0016020">
    <property type="term" value="C:membrane"/>
    <property type="evidence" value="ECO:0007669"/>
    <property type="project" value="UniProtKB-SubCell"/>
</dbReference>
<dbReference type="InterPro" id="IPR001611">
    <property type="entry name" value="Leu-rich_rpt"/>
</dbReference>
<feature type="chain" id="PRO_5037885293" evidence="6">
    <location>
        <begin position="21"/>
        <end position="906"/>
    </location>
</feature>
<evidence type="ECO:0000256" key="1">
    <source>
        <dbReference type="ARBA" id="ARBA00004370"/>
    </source>
</evidence>
<dbReference type="AlphaFoldDB" id="A0A921LBL9"/>
<dbReference type="Gene3D" id="3.40.30.10">
    <property type="entry name" value="Glutaredoxin"/>
    <property type="match status" value="1"/>
</dbReference>
<dbReference type="PANTHER" id="PTHR48004:SF59">
    <property type="entry name" value="LEUCINE-RICH REPEAT-CONTAINING N-TERMINAL PLANT-TYPE DOMAIN-CONTAINING PROTEIN"/>
    <property type="match status" value="1"/>
</dbReference>
<dbReference type="InterPro" id="IPR036249">
    <property type="entry name" value="Thioredoxin-like_sf"/>
</dbReference>
<dbReference type="InterPro" id="IPR019026">
    <property type="entry name" value="Peptidase_M64_IgA"/>
</dbReference>
<evidence type="ECO:0000313" key="8">
    <source>
        <dbReference type="Proteomes" id="UP000717835"/>
    </source>
</evidence>
<feature type="signal peptide" evidence="6">
    <location>
        <begin position="1"/>
        <end position="20"/>
    </location>
</feature>
<protein>
    <submittedName>
        <fullName evidence="7">M64 family metallo-endopeptidase</fullName>
    </submittedName>
</protein>
<dbReference type="Gene3D" id="3.80.10.10">
    <property type="entry name" value="Ribonuclease Inhibitor"/>
    <property type="match status" value="1"/>
</dbReference>
<dbReference type="Gene3D" id="3.40.390.10">
    <property type="entry name" value="Collagenase (Catalytic Domain)"/>
    <property type="match status" value="1"/>
</dbReference>
<comment type="subcellular location">
    <subcellularLocation>
        <location evidence="1">Membrane</location>
    </subcellularLocation>
</comment>
<dbReference type="CDD" id="cd13120">
    <property type="entry name" value="BF2867_like_N"/>
    <property type="match status" value="1"/>
</dbReference>
<keyword evidence="6" id="KW-0732">Signal</keyword>
<evidence type="ECO:0000256" key="2">
    <source>
        <dbReference type="ARBA" id="ARBA00022692"/>
    </source>
</evidence>
<evidence type="ECO:0000256" key="4">
    <source>
        <dbReference type="ARBA" id="ARBA00022989"/>
    </source>
</evidence>
<dbReference type="GO" id="GO:0008237">
    <property type="term" value="F:metallopeptidase activity"/>
    <property type="evidence" value="ECO:0007669"/>
    <property type="project" value="InterPro"/>
</dbReference>
<evidence type="ECO:0000256" key="3">
    <source>
        <dbReference type="ARBA" id="ARBA00022737"/>
    </source>
</evidence>
<dbReference type="EMBL" id="DYVX01000048">
    <property type="protein sequence ID" value="HJF91855.1"/>
    <property type="molecule type" value="Genomic_DNA"/>
</dbReference>
<dbReference type="Proteomes" id="UP000717835">
    <property type="component" value="Unassembled WGS sequence"/>
</dbReference>
<name>A0A921LBL9_9BACT</name>
<dbReference type="SUPFAM" id="SSF52058">
    <property type="entry name" value="L domain-like"/>
    <property type="match status" value="1"/>
</dbReference>
<dbReference type="SUPFAM" id="SSF52833">
    <property type="entry name" value="Thioredoxin-like"/>
    <property type="match status" value="1"/>
</dbReference>
<evidence type="ECO:0000256" key="5">
    <source>
        <dbReference type="ARBA" id="ARBA00023136"/>
    </source>
</evidence>
<proteinExistence type="predicted"/>
<gene>
    <name evidence="7" type="ORF">K8W02_05665</name>
</gene>
<reference evidence="7" key="1">
    <citation type="journal article" date="2021" name="PeerJ">
        <title>Extensive microbial diversity within the chicken gut microbiome revealed by metagenomics and culture.</title>
        <authorList>
            <person name="Gilroy R."/>
            <person name="Ravi A."/>
            <person name="Getino M."/>
            <person name="Pursley I."/>
            <person name="Horton D.L."/>
            <person name="Alikhan N.F."/>
            <person name="Baker D."/>
            <person name="Gharbi K."/>
            <person name="Hall N."/>
            <person name="Watson M."/>
            <person name="Adriaenssens E.M."/>
            <person name="Foster-Nyarko E."/>
            <person name="Jarju S."/>
            <person name="Secka A."/>
            <person name="Antonio M."/>
            <person name="Oren A."/>
            <person name="Chaudhuri R.R."/>
            <person name="La Ragione R."/>
            <person name="Hildebrand F."/>
            <person name="Pallen M.J."/>
        </authorList>
    </citation>
    <scope>NUCLEOTIDE SEQUENCE</scope>
    <source>
        <strain evidence="7">CHK55-1828</strain>
    </source>
</reference>
<keyword evidence="5" id="KW-0472">Membrane</keyword>
<evidence type="ECO:0000313" key="7">
    <source>
        <dbReference type="EMBL" id="HJF91855.1"/>
    </source>
</evidence>
<keyword evidence="4" id="KW-1133">Transmembrane helix</keyword>
<dbReference type="PROSITE" id="PS51257">
    <property type="entry name" value="PROKAR_LIPOPROTEIN"/>
    <property type="match status" value="1"/>
</dbReference>
<accession>A0A921LBL9</accession>
<dbReference type="Pfam" id="PF13855">
    <property type="entry name" value="LRR_8"/>
    <property type="match status" value="1"/>
</dbReference>
<organism evidence="7 8">
    <name type="scientific">Mediterranea massiliensis</name>
    <dbReference type="NCBI Taxonomy" id="1841865"/>
    <lineage>
        <taxon>Bacteria</taxon>
        <taxon>Pseudomonadati</taxon>
        <taxon>Bacteroidota</taxon>
        <taxon>Bacteroidia</taxon>
        <taxon>Bacteroidales</taxon>
        <taxon>Bacteroidaceae</taxon>
        <taxon>Mediterranea</taxon>
    </lineage>
</organism>
<dbReference type="RefSeq" id="WP_276827282.1">
    <property type="nucleotide sequence ID" value="NZ_DYVX01000048.1"/>
</dbReference>
<dbReference type="FunFam" id="3.80.10.10:FF:000129">
    <property type="entry name" value="Leucine-rich repeat receptor-like kinase"/>
    <property type="match status" value="1"/>
</dbReference>